<dbReference type="Pfam" id="PF15916">
    <property type="entry name" value="DUF4743"/>
    <property type="match status" value="1"/>
</dbReference>
<keyword evidence="2" id="KW-0418">Kinase</keyword>
<reference evidence="2 3" key="1">
    <citation type="journal article" date="2016" name="Genome Biol. Evol.">
        <title>Draft genome sequence of an aflatoxigenic Aspergillus species, A. bombycis.</title>
        <authorList>
            <person name="Moore G.G."/>
            <person name="Mack B.M."/>
            <person name="Beltz S.B."/>
            <person name="Gilbert M.K."/>
        </authorList>
    </citation>
    <scope>NUCLEOTIDE SEQUENCE [LARGE SCALE GENOMIC DNA]</scope>
    <source>
        <strain evidence="3">NRRL 26010</strain>
    </source>
</reference>
<dbReference type="OrthoDB" id="10261522at2759"/>
<dbReference type="PANTHER" id="PTHR13622:SF13">
    <property type="entry name" value="NUDIX HYDROLASE DOMAIN-CONTAINING PROTEIN"/>
    <property type="match status" value="1"/>
</dbReference>
<dbReference type="PROSITE" id="PS51462">
    <property type="entry name" value="NUDIX"/>
    <property type="match status" value="1"/>
</dbReference>
<evidence type="ECO:0000259" key="1">
    <source>
        <dbReference type="PROSITE" id="PS51462"/>
    </source>
</evidence>
<proteinExistence type="predicted"/>
<dbReference type="AlphaFoldDB" id="A0A1F8AFX8"/>
<comment type="caution">
    <text evidence="2">The sequence shown here is derived from an EMBL/GenBank/DDBJ whole genome shotgun (WGS) entry which is preliminary data.</text>
</comment>
<keyword evidence="3" id="KW-1185">Reference proteome</keyword>
<dbReference type="GO" id="GO:0044715">
    <property type="term" value="F:8-oxo-dGDP phosphatase activity"/>
    <property type="evidence" value="ECO:0007669"/>
    <property type="project" value="TreeGrafter"/>
</dbReference>
<dbReference type="Proteomes" id="UP000179179">
    <property type="component" value="Unassembled WGS sequence"/>
</dbReference>
<dbReference type="CDD" id="cd03676">
    <property type="entry name" value="NUDIX_Tnr3_like"/>
    <property type="match status" value="1"/>
</dbReference>
<organism evidence="2 3">
    <name type="scientific">Aspergillus bombycis</name>
    <dbReference type="NCBI Taxonomy" id="109264"/>
    <lineage>
        <taxon>Eukaryota</taxon>
        <taxon>Fungi</taxon>
        <taxon>Dikarya</taxon>
        <taxon>Ascomycota</taxon>
        <taxon>Pezizomycotina</taxon>
        <taxon>Eurotiomycetes</taxon>
        <taxon>Eurotiomycetidae</taxon>
        <taxon>Eurotiales</taxon>
        <taxon>Aspergillaceae</taxon>
        <taxon>Aspergillus</taxon>
    </lineage>
</organism>
<keyword evidence="2" id="KW-0808">Transferase</keyword>
<dbReference type="FunFam" id="3.90.79.10:FF:000019">
    <property type="entry name" value="Thiamin pyrophosphokinase, putative"/>
    <property type="match status" value="1"/>
</dbReference>
<dbReference type="RefSeq" id="XP_022394304.1">
    <property type="nucleotide sequence ID" value="XM_022527908.1"/>
</dbReference>
<protein>
    <submittedName>
        <fullName evidence="2">Thiamin pyrophosphokinase-related protein</fullName>
    </submittedName>
</protein>
<evidence type="ECO:0000313" key="2">
    <source>
        <dbReference type="EMBL" id="OGM50587.1"/>
    </source>
</evidence>
<dbReference type="Gene3D" id="3.90.79.10">
    <property type="entry name" value="Nucleoside Triphosphate Pyrophosphohydrolase"/>
    <property type="match status" value="1"/>
</dbReference>
<feature type="domain" description="Nudix hydrolase" evidence="1">
    <location>
        <begin position="135"/>
        <end position="281"/>
    </location>
</feature>
<name>A0A1F8AFX8_9EURO</name>
<dbReference type="InterPro" id="IPR031804">
    <property type="entry name" value="DUF4743"/>
</dbReference>
<dbReference type="STRING" id="109264.A0A1F8AFX8"/>
<sequence>MSKTILDVVKECDNFVSTDKSASQSETPGQCYTFRVNGCSAISGYILPEVVEKVQWSDWWSIDHHRRTVTLATPAMATANMRSRVVEETLKATRKLAVISMLESWRDETFPVYGPGGEILLEIERCASALFGMVTYGVQLICYVKDEQGLRLWIGKRSERKQTYPGMLDTTAAGGLVAGKLPIEALLCEAQEEASLPDEMVRRKVIPMSNLTYFHVRGGKAGGEIGLFQPEVEYTYELELDPSMAPEPRDSEVESFSLYTIEEVLRALKEGQFKPNSAIVIVEFLISHGILRAENEPGYDEILSHLHRELELPLVILPSK</sequence>
<evidence type="ECO:0000313" key="3">
    <source>
        <dbReference type="Proteomes" id="UP000179179"/>
    </source>
</evidence>
<dbReference type="PANTHER" id="PTHR13622">
    <property type="entry name" value="THIAMIN PYROPHOSPHOKINASE"/>
    <property type="match status" value="1"/>
</dbReference>
<dbReference type="EMBL" id="LYCR01000002">
    <property type="protein sequence ID" value="OGM50587.1"/>
    <property type="molecule type" value="Genomic_DNA"/>
</dbReference>
<dbReference type="GeneID" id="34444168"/>
<dbReference type="InterPro" id="IPR015797">
    <property type="entry name" value="NUDIX_hydrolase-like_dom_sf"/>
</dbReference>
<gene>
    <name evidence="2" type="ORF">ABOM_000778</name>
</gene>
<dbReference type="SUPFAM" id="SSF55811">
    <property type="entry name" value="Nudix"/>
    <property type="match status" value="1"/>
</dbReference>
<dbReference type="InterPro" id="IPR000086">
    <property type="entry name" value="NUDIX_hydrolase_dom"/>
</dbReference>
<accession>A0A1F8AFX8</accession>
<dbReference type="Pfam" id="PF00293">
    <property type="entry name" value="NUDIX"/>
    <property type="match status" value="1"/>
</dbReference>
<dbReference type="GO" id="GO:0016301">
    <property type="term" value="F:kinase activity"/>
    <property type="evidence" value="ECO:0007669"/>
    <property type="project" value="UniProtKB-KW"/>
</dbReference>